<sequence>MTPLTTLLTLAIGILIAGTVAGTVAYSMNYMMRADDVAHRIILGTYVIVPSVGLIASGEDPTVVIISMFVSIIIIGRYTFGLIKPRLPQRKPTNQQ</sequence>
<dbReference type="AlphaFoldDB" id="A0ABD6C0B2"/>
<accession>A0ABD6C0B2</accession>
<reference evidence="2 3" key="1">
    <citation type="journal article" date="2019" name="Int. J. Syst. Evol. Microbiol.">
        <title>The Global Catalogue of Microorganisms (GCM) 10K type strain sequencing project: providing services to taxonomists for standard genome sequencing and annotation.</title>
        <authorList>
            <consortium name="The Broad Institute Genomics Platform"/>
            <consortium name="The Broad Institute Genome Sequencing Center for Infectious Disease"/>
            <person name="Wu L."/>
            <person name="Ma J."/>
        </authorList>
    </citation>
    <scope>NUCLEOTIDE SEQUENCE [LARGE SCALE GENOMIC DNA]</scope>
    <source>
        <strain evidence="2 3">CGMCC 1.12689</strain>
    </source>
</reference>
<feature type="transmembrane region" description="Helical" evidence="1">
    <location>
        <begin position="62"/>
        <end position="80"/>
    </location>
</feature>
<feature type="transmembrane region" description="Helical" evidence="1">
    <location>
        <begin position="37"/>
        <end position="56"/>
    </location>
</feature>
<evidence type="ECO:0000256" key="1">
    <source>
        <dbReference type="SAM" id="Phobius"/>
    </source>
</evidence>
<protein>
    <submittedName>
        <fullName evidence="2">Uncharacterized protein</fullName>
    </submittedName>
</protein>
<proteinExistence type="predicted"/>
<feature type="transmembrane region" description="Helical" evidence="1">
    <location>
        <begin position="6"/>
        <end position="25"/>
    </location>
</feature>
<organism evidence="2 3">
    <name type="scientific">Halorubrum laminariae</name>
    <dbReference type="NCBI Taxonomy" id="1433523"/>
    <lineage>
        <taxon>Archaea</taxon>
        <taxon>Methanobacteriati</taxon>
        <taxon>Methanobacteriota</taxon>
        <taxon>Stenosarchaea group</taxon>
        <taxon>Halobacteria</taxon>
        <taxon>Halobacteriales</taxon>
        <taxon>Haloferacaceae</taxon>
        <taxon>Halorubrum</taxon>
    </lineage>
</organism>
<dbReference type="RefSeq" id="WP_256397091.1">
    <property type="nucleotide sequence ID" value="NZ_JANHDL010000004.1"/>
</dbReference>
<dbReference type="EMBL" id="JBHUDB010000002">
    <property type="protein sequence ID" value="MFD1570099.1"/>
    <property type="molecule type" value="Genomic_DNA"/>
</dbReference>
<name>A0ABD6C0B2_9EURY</name>
<evidence type="ECO:0000313" key="3">
    <source>
        <dbReference type="Proteomes" id="UP001597185"/>
    </source>
</evidence>
<keyword evidence="3" id="KW-1185">Reference proteome</keyword>
<keyword evidence="1" id="KW-0812">Transmembrane</keyword>
<dbReference type="Proteomes" id="UP001597185">
    <property type="component" value="Unassembled WGS sequence"/>
</dbReference>
<evidence type="ECO:0000313" key="2">
    <source>
        <dbReference type="EMBL" id="MFD1570099.1"/>
    </source>
</evidence>
<comment type="caution">
    <text evidence="2">The sequence shown here is derived from an EMBL/GenBank/DDBJ whole genome shotgun (WGS) entry which is preliminary data.</text>
</comment>
<gene>
    <name evidence="2" type="ORF">ACFR9T_05795</name>
</gene>
<keyword evidence="1" id="KW-1133">Transmembrane helix</keyword>
<keyword evidence="1" id="KW-0472">Membrane</keyword>